<evidence type="ECO:0000313" key="2">
    <source>
        <dbReference type="Proteomes" id="UP000007754"/>
    </source>
</evidence>
<dbReference type="Ensembl" id="ENSTGUT00000030079.1">
    <property type="protein sequence ID" value="ENSTGUP00000032295.1"/>
    <property type="gene ID" value="ENSTGUG00000020973.1"/>
</dbReference>
<keyword evidence="2" id="KW-1185">Reference proteome</keyword>
<dbReference type="Proteomes" id="UP000007754">
    <property type="component" value="Chromosome 2"/>
</dbReference>
<accession>A0A674H9L8</accession>
<organism evidence="1 2">
    <name type="scientific">Taeniopygia guttata</name>
    <name type="common">Zebra finch</name>
    <name type="synonym">Poephila guttata</name>
    <dbReference type="NCBI Taxonomy" id="59729"/>
    <lineage>
        <taxon>Eukaryota</taxon>
        <taxon>Metazoa</taxon>
        <taxon>Chordata</taxon>
        <taxon>Craniata</taxon>
        <taxon>Vertebrata</taxon>
        <taxon>Euteleostomi</taxon>
        <taxon>Archelosauria</taxon>
        <taxon>Archosauria</taxon>
        <taxon>Dinosauria</taxon>
        <taxon>Saurischia</taxon>
        <taxon>Theropoda</taxon>
        <taxon>Coelurosauria</taxon>
        <taxon>Aves</taxon>
        <taxon>Neognathae</taxon>
        <taxon>Neoaves</taxon>
        <taxon>Telluraves</taxon>
        <taxon>Australaves</taxon>
        <taxon>Passeriformes</taxon>
        <taxon>Passeroidea</taxon>
        <taxon>Estrildidae</taxon>
        <taxon>Estrildinae</taxon>
        <taxon>Taeniopygia</taxon>
    </lineage>
</organism>
<reference evidence="1 2" key="1">
    <citation type="journal article" date="2010" name="Nature">
        <title>The genome of a songbird.</title>
        <authorList>
            <person name="Warren W.C."/>
            <person name="Clayton D.F."/>
            <person name="Ellegren H."/>
            <person name="Arnold A.P."/>
            <person name="Hillier L.W."/>
            <person name="Kunstner A."/>
            <person name="Searle S."/>
            <person name="White S."/>
            <person name="Vilella A.J."/>
            <person name="Fairley S."/>
            <person name="Heger A."/>
            <person name="Kong L."/>
            <person name="Ponting C.P."/>
            <person name="Jarvis E.D."/>
            <person name="Mello C.V."/>
            <person name="Minx P."/>
            <person name="Lovell P."/>
            <person name="Velho T.A."/>
            <person name="Ferris M."/>
            <person name="Balakrishnan C.N."/>
            <person name="Sinha S."/>
            <person name="Blatti C."/>
            <person name="London S.E."/>
            <person name="Li Y."/>
            <person name="Lin Y.C."/>
            <person name="George J."/>
            <person name="Sweedler J."/>
            <person name="Southey B."/>
            <person name="Gunaratne P."/>
            <person name="Watson M."/>
            <person name="Nam K."/>
            <person name="Backstrom N."/>
            <person name="Smeds L."/>
            <person name="Nabholz B."/>
            <person name="Itoh Y."/>
            <person name="Whitney O."/>
            <person name="Pfenning A.R."/>
            <person name="Howard J."/>
            <person name="Volker M."/>
            <person name="Skinner B.M."/>
            <person name="Griffin D.K."/>
            <person name="Ye L."/>
            <person name="McLaren W.M."/>
            <person name="Flicek P."/>
            <person name="Quesada V."/>
            <person name="Velasco G."/>
            <person name="Lopez-Otin C."/>
            <person name="Puente X.S."/>
            <person name="Olender T."/>
            <person name="Lancet D."/>
            <person name="Smit A.F."/>
            <person name="Hubley R."/>
            <person name="Konkel M.K."/>
            <person name="Walker J.A."/>
            <person name="Batzer M.A."/>
            <person name="Gu W."/>
            <person name="Pollock D.D."/>
            <person name="Chen L."/>
            <person name="Cheng Z."/>
            <person name="Eichler E.E."/>
            <person name="Stapley J."/>
            <person name="Slate J."/>
            <person name="Ekblom R."/>
            <person name="Birkhead T."/>
            <person name="Burke T."/>
            <person name="Burt D."/>
            <person name="Scharff C."/>
            <person name="Adam I."/>
            <person name="Richard H."/>
            <person name="Sultan M."/>
            <person name="Soldatov A."/>
            <person name="Lehrach H."/>
            <person name="Edwards S.V."/>
            <person name="Yang S.P."/>
            <person name="Li X."/>
            <person name="Graves T."/>
            <person name="Fulton L."/>
            <person name="Nelson J."/>
            <person name="Chinwalla A."/>
            <person name="Hou S."/>
            <person name="Mardis E.R."/>
            <person name="Wilson R.K."/>
        </authorList>
    </citation>
    <scope>NUCLEOTIDE SEQUENCE [LARGE SCALE GENOMIC DNA]</scope>
</reference>
<proteinExistence type="predicted"/>
<sequence length="79" mass="8655">MMNGFSFNSIPLRTVTTAAFRQAVNGASEKQKLLQDGSVTAVPCQGDVTSVLLCKTPEYIHGFYILLVASKKQNHFCEC</sequence>
<evidence type="ECO:0000313" key="1">
    <source>
        <dbReference type="Ensembl" id="ENSTGUP00000032295.1"/>
    </source>
</evidence>
<reference evidence="1" key="2">
    <citation type="submission" date="2025-08" db="UniProtKB">
        <authorList>
            <consortium name="Ensembl"/>
        </authorList>
    </citation>
    <scope>IDENTIFICATION</scope>
</reference>
<reference evidence="1" key="3">
    <citation type="submission" date="2025-09" db="UniProtKB">
        <authorList>
            <consortium name="Ensembl"/>
        </authorList>
    </citation>
    <scope>IDENTIFICATION</scope>
</reference>
<dbReference type="GeneTree" id="ENSGT00990000210629"/>
<dbReference type="AlphaFoldDB" id="A0A674H9L8"/>
<protein>
    <submittedName>
        <fullName evidence="1">Uncharacterized protein</fullName>
    </submittedName>
</protein>
<dbReference type="InParanoid" id="A0A674H9L8"/>
<name>A0A674H9L8_TAEGU</name>